<reference evidence="3" key="2">
    <citation type="journal article" date="2017" name="Nat. Plants">
        <title>The Aegilops tauschii genome reveals multiple impacts of transposons.</title>
        <authorList>
            <person name="Zhao G."/>
            <person name="Zou C."/>
            <person name="Li K."/>
            <person name="Wang K."/>
            <person name="Li T."/>
            <person name="Gao L."/>
            <person name="Zhang X."/>
            <person name="Wang H."/>
            <person name="Yang Z."/>
            <person name="Liu X."/>
            <person name="Jiang W."/>
            <person name="Mao L."/>
            <person name="Kong X."/>
            <person name="Jiao Y."/>
            <person name="Jia J."/>
        </authorList>
    </citation>
    <scope>NUCLEOTIDE SEQUENCE [LARGE SCALE GENOMIC DNA]</scope>
    <source>
        <strain evidence="3">cv. AL8/78</strain>
    </source>
</reference>
<accession>A0A452XTX1</accession>
<evidence type="ECO:0000313" key="2">
    <source>
        <dbReference type="EnsemblPlants" id="AET1Gv20161400.16"/>
    </source>
</evidence>
<evidence type="ECO:0000313" key="3">
    <source>
        <dbReference type="Proteomes" id="UP000015105"/>
    </source>
</evidence>
<organism evidence="2 3">
    <name type="scientific">Aegilops tauschii subsp. strangulata</name>
    <name type="common">Goatgrass</name>
    <dbReference type="NCBI Taxonomy" id="200361"/>
    <lineage>
        <taxon>Eukaryota</taxon>
        <taxon>Viridiplantae</taxon>
        <taxon>Streptophyta</taxon>
        <taxon>Embryophyta</taxon>
        <taxon>Tracheophyta</taxon>
        <taxon>Spermatophyta</taxon>
        <taxon>Magnoliopsida</taxon>
        <taxon>Liliopsida</taxon>
        <taxon>Poales</taxon>
        <taxon>Poaceae</taxon>
        <taxon>BOP clade</taxon>
        <taxon>Pooideae</taxon>
        <taxon>Triticodae</taxon>
        <taxon>Triticeae</taxon>
        <taxon>Triticinae</taxon>
        <taxon>Aegilops</taxon>
    </lineage>
</organism>
<feature type="compositionally biased region" description="Basic residues" evidence="1">
    <location>
        <begin position="54"/>
        <end position="72"/>
    </location>
</feature>
<feature type="region of interest" description="Disordered" evidence="1">
    <location>
        <begin position="42"/>
        <end position="116"/>
    </location>
</feature>
<dbReference type="EnsemblPlants" id="AET1Gv20161400.16">
    <property type="protein sequence ID" value="AET1Gv20161400.16"/>
    <property type="gene ID" value="AET1Gv20161400"/>
</dbReference>
<sequence>DTYLGTERVLYFFFGERGSAGNWRCSEIAAAPLRVWATYAARRREPSPGVRPELRRRKSAPRLPRRSSRPRKTLVGLRSQTLGAASTKAAASHPRVGVSGRHPKVEPSPTFSLIGT</sequence>
<dbReference type="Gramene" id="AET1Gv20161400.16">
    <property type="protein sequence ID" value="AET1Gv20161400.16"/>
    <property type="gene ID" value="AET1Gv20161400"/>
</dbReference>
<reference evidence="2" key="5">
    <citation type="journal article" date="2021" name="G3 (Bethesda)">
        <title>Aegilops tauschii genome assembly Aet v5.0 features greater sequence contiguity and improved annotation.</title>
        <authorList>
            <person name="Wang L."/>
            <person name="Zhu T."/>
            <person name="Rodriguez J.C."/>
            <person name="Deal K.R."/>
            <person name="Dubcovsky J."/>
            <person name="McGuire P.E."/>
            <person name="Lux T."/>
            <person name="Spannagl M."/>
            <person name="Mayer K.F.X."/>
            <person name="Baldrich P."/>
            <person name="Meyers B.C."/>
            <person name="Huo N."/>
            <person name="Gu Y.Q."/>
            <person name="Zhou H."/>
            <person name="Devos K.M."/>
            <person name="Bennetzen J.L."/>
            <person name="Unver T."/>
            <person name="Budak H."/>
            <person name="Gulick P.J."/>
            <person name="Galiba G."/>
            <person name="Kalapos B."/>
            <person name="Nelson D.R."/>
            <person name="Li P."/>
            <person name="You F.M."/>
            <person name="Luo M.C."/>
            <person name="Dvorak J."/>
        </authorList>
    </citation>
    <scope>NUCLEOTIDE SEQUENCE [LARGE SCALE GENOMIC DNA]</scope>
    <source>
        <strain evidence="2">cv. AL8/78</strain>
    </source>
</reference>
<name>A0A452XTX1_AEGTS</name>
<dbReference type="AlphaFoldDB" id="A0A452XTX1"/>
<proteinExistence type="predicted"/>
<evidence type="ECO:0000256" key="1">
    <source>
        <dbReference type="SAM" id="MobiDB-lite"/>
    </source>
</evidence>
<dbReference type="Proteomes" id="UP000015105">
    <property type="component" value="Chromosome 1D"/>
</dbReference>
<reference evidence="3" key="1">
    <citation type="journal article" date="2014" name="Science">
        <title>Ancient hybridizations among the ancestral genomes of bread wheat.</title>
        <authorList>
            <consortium name="International Wheat Genome Sequencing Consortium,"/>
            <person name="Marcussen T."/>
            <person name="Sandve S.R."/>
            <person name="Heier L."/>
            <person name="Spannagl M."/>
            <person name="Pfeifer M."/>
            <person name="Jakobsen K.S."/>
            <person name="Wulff B.B."/>
            <person name="Steuernagel B."/>
            <person name="Mayer K.F."/>
            <person name="Olsen O.A."/>
        </authorList>
    </citation>
    <scope>NUCLEOTIDE SEQUENCE [LARGE SCALE GENOMIC DNA]</scope>
    <source>
        <strain evidence="3">cv. AL8/78</strain>
    </source>
</reference>
<protein>
    <submittedName>
        <fullName evidence="2">Uncharacterized protein</fullName>
    </submittedName>
</protein>
<reference evidence="2" key="4">
    <citation type="submission" date="2019-03" db="UniProtKB">
        <authorList>
            <consortium name="EnsemblPlants"/>
        </authorList>
    </citation>
    <scope>IDENTIFICATION</scope>
</reference>
<reference evidence="2" key="3">
    <citation type="journal article" date="2017" name="Nature">
        <title>Genome sequence of the progenitor of the wheat D genome Aegilops tauschii.</title>
        <authorList>
            <person name="Luo M.C."/>
            <person name="Gu Y.Q."/>
            <person name="Puiu D."/>
            <person name="Wang H."/>
            <person name="Twardziok S.O."/>
            <person name="Deal K.R."/>
            <person name="Huo N."/>
            <person name="Zhu T."/>
            <person name="Wang L."/>
            <person name="Wang Y."/>
            <person name="McGuire P.E."/>
            <person name="Liu S."/>
            <person name="Long H."/>
            <person name="Ramasamy R.K."/>
            <person name="Rodriguez J.C."/>
            <person name="Van S.L."/>
            <person name="Yuan L."/>
            <person name="Wang Z."/>
            <person name="Xia Z."/>
            <person name="Xiao L."/>
            <person name="Anderson O.D."/>
            <person name="Ouyang S."/>
            <person name="Liang Y."/>
            <person name="Zimin A.V."/>
            <person name="Pertea G."/>
            <person name="Qi P."/>
            <person name="Bennetzen J.L."/>
            <person name="Dai X."/>
            <person name="Dawson M.W."/>
            <person name="Muller H.G."/>
            <person name="Kugler K."/>
            <person name="Rivarola-Duarte L."/>
            <person name="Spannagl M."/>
            <person name="Mayer K.F.X."/>
            <person name="Lu F.H."/>
            <person name="Bevan M.W."/>
            <person name="Leroy P."/>
            <person name="Li P."/>
            <person name="You F.M."/>
            <person name="Sun Q."/>
            <person name="Liu Z."/>
            <person name="Lyons E."/>
            <person name="Wicker T."/>
            <person name="Salzberg S.L."/>
            <person name="Devos K.M."/>
            <person name="Dvorak J."/>
        </authorList>
    </citation>
    <scope>NUCLEOTIDE SEQUENCE [LARGE SCALE GENOMIC DNA]</scope>
    <source>
        <strain evidence="2">cv. AL8/78</strain>
    </source>
</reference>
<keyword evidence="3" id="KW-1185">Reference proteome</keyword>